<keyword evidence="2" id="KW-1185">Reference proteome</keyword>
<proteinExistence type="predicted"/>
<dbReference type="GO" id="GO:0005975">
    <property type="term" value="P:carbohydrate metabolic process"/>
    <property type="evidence" value="ECO:0007669"/>
    <property type="project" value="InterPro"/>
</dbReference>
<dbReference type="Proteomes" id="UP000433788">
    <property type="component" value="Unassembled WGS sequence"/>
</dbReference>
<organism evidence="1 2">
    <name type="scientific">Spiribacter salilacus</name>
    <dbReference type="NCBI Taxonomy" id="2664894"/>
    <lineage>
        <taxon>Bacteria</taxon>
        <taxon>Pseudomonadati</taxon>
        <taxon>Pseudomonadota</taxon>
        <taxon>Gammaproteobacteria</taxon>
        <taxon>Chromatiales</taxon>
        <taxon>Ectothiorhodospiraceae</taxon>
        <taxon>Spiribacter</taxon>
    </lineage>
</organism>
<dbReference type="InterPro" id="IPR011330">
    <property type="entry name" value="Glyco_hydro/deAcase_b/a-brl"/>
</dbReference>
<dbReference type="RefSeq" id="WP_153718932.1">
    <property type="nucleotide sequence ID" value="NZ_WJPP01000002.1"/>
</dbReference>
<dbReference type="EMBL" id="WJPP01000002">
    <property type="protein sequence ID" value="MRH77871.1"/>
    <property type="molecule type" value="Genomic_DNA"/>
</dbReference>
<accession>A0A6N7QN99</accession>
<dbReference type="SUPFAM" id="SSF88713">
    <property type="entry name" value="Glycoside hydrolase/deacetylase"/>
    <property type="match status" value="1"/>
</dbReference>
<dbReference type="AlphaFoldDB" id="A0A6N7QN99"/>
<comment type="caution">
    <text evidence="1">The sequence shown here is derived from an EMBL/GenBank/DDBJ whole genome shotgun (WGS) entry which is preliminary data.</text>
</comment>
<evidence type="ECO:0000313" key="1">
    <source>
        <dbReference type="EMBL" id="MRH77871.1"/>
    </source>
</evidence>
<dbReference type="Gene3D" id="3.20.20.370">
    <property type="entry name" value="Glycoside hydrolase/deacetylase"/>
    <property type="match status" value="1"/>
</dbReference>
<evidence type="ECO:0000313" key="2">
    <source>
        <dbReference type="Proteomes" id="UP000433788"/>
    </source>
</evidence>
<protein>
    <submittedName>
        <fullName evidence="1">DUF2334 domain-containing protein</fullName>
    </submittedName>
</protein>
<gene>
    <name evidence="1" type="ORF">GH984_04055</name>
</gene>
<reference evidence="1 2" key="1">
    <citation type="submission" date="2019-11" db="EMBL/GenBank/DDBJ databases">
        <authorList>
            <person name="Zhang X.Y."/>
        </authorList>
    </citation>
    <scope>NUCLEOTIDE SEQUENCE [LARGE SCALE GENOMIC DNA]</scope>
    <source>
        <strain evidence="1 2">C176</strain>
    </source>
</reference>
<dbReference type="InterPro" id="IPR018763">
    <property type="entry name" value="DUF2334"/>
</dbReference>
<dbReference type="CDD" id="cd11374">
    <property type="entry name" value="CE4_u10"/>
    <property type="match status" value="1"/>
</dbReference>
<name>A0A6N7QN99_9GAMM</name>
<sequence length="226" mass="25253">MNIMLSIHDVMPRHLTAVSQLIEKTRALGWPPATLLVVPHADWSAEQIDQLKSWSAQGHPLAGHGWTHHVEQFGGWWHRLHSALISRDVAEHLALDANGILALMRRCHGWFADQGLPAPTLYVPPAWALGNLPTRRLTEQPFEAVETLRGILTIKTGRRDYRALLGYEADNALRALALRTSNAANRRWAASQGLRIGLHPPDADLLLAADLWNDLTRFSPRLPKAD</sequence>
<dbReference type="Pfam" id="PF10096">
    <property type="entry name" value="DUF2334"/>
    <property type="match status" value="1"/>
</dbReference>